<dbReference type="GO" id="GO:0009097">
    <property type="term" value="P:isoleucine biosynthetic process"/>
    <property type="evidence" value="ECO:0007669"/>
    <property type="project" value="TreeGrafter"/>
</dbReference>
<comment type="catalytic activity">
    <reaction evidence="8">
        <text>L-serine = pyruvate + NH4(+)</text>
        <dbReference type="Rhea" id="RHEA:19169"/>
        <dbReference type="ChEBI" id="CHEBI:15361"/>
        <dbReference type="ChEBI" id="CHEBI:28938"/>
        <dbReference type="ChEBI" id="CHEBI:33384"/>
        <dbReference type="EC" id="4.3.1.17"/>
    </reaction>
</comment>
<keyword evidence="5" id="KW-0456">Lyase</keyword>
<dbReference type="GO" id="GO:0006567">
    <property type="term" value="P:L-threonine catabolic process"/>
    <property type="evidence" value="ECO:0007669"/>
    <property type="project" value="TreeGrafter"/>
</dbReference>
<keyword evidence="4" id="KW-0663">Pyridoxal phosphate</keyword>
<dbReference type="AlphaFoldDB" id="E4X6R2"/>
<protein>
    <recommendedName>
        <fullName evidence="3">L-serine ammonia-lyase</fullName>
        <ecNumber evidence="3">4.3.1.17</ecNumber>
    </recommendedName>
    <alternativeName>
        <fullName evidence="6">L-serine deaminase</fullName>
    </alternativeName>
    <alternativeName>
        <fullName evidence="7">L-threonine dehydratase</fullName>
    </alternativeName>
</protein>
<dbReference type="InParanoid" id="E4X6R2"/>
<dbReference type="Pfam" id="PF00291">
    <property type="entry name" value="PALP"/>
    <property type="match status" value="1"/>
</dbReference>
<dbReference type="InterPro" id="IPR050147">
    <property type="entry name" value="Ser/Thr_Dehydratase"/>
</dbReference>
<dbReference type="GO" id="GO:0004794">
    <property type="term" value="F:threonine deaminase activity"/>
    <property type="evidence" value="ECO:0007669"/>
    <property type="project" value="TreeGrafter"/>
</dbReference>
<evidence type="ECO:0000259" key="9">
    <source>
        <dbReference type="Pfam" id="PF00291"/>
    </source>
</evidence>
<dbReference type="PANTHER" id="PTHR48078">
    <property type="entry name" value="THREONINE DEHYDRATASE, MITOCHONDRIAL-RELATED"/>
    <property type="match status" value="1"/>
</dbReference>
<dbReference type="EC" id="4.3.1.17" evidence="3"/>
<dbReference type="InterPro" id="IPR001926">
    <property type="entry name" value="TrpB-like_PALP"/>
</dbReference>
<comment type="cofactor">
    <cofactor evidence="1">
        <name>pyridoxal 5'-phosphate</name>
        <dbReference type="ChEBI" id="CHEBI:597326"/>
    </cofactor>
</comment>
<evidence type="ECO:0000313" key="11">
    <source>
        <dbReference type="Proteomes" id="UP000001307"/>
    </source>
</evidence>
<evidence type="ECO:0000256" key="3">
    <source>
        <dbReference type="ARBA" id="ARBA00012093"/>
    </source>
</evidence>
<evidence type="ECO:0000256" key="6">
    <source>
        <dbReference type="ARBA" id="ARBA00041766"/>
    </source>
</evidence>
<evidence type="ECO:0000256" key="5">
    <source>
        <dbReference type="ARBA" id="ARBA00023239"/>
    </source>
</evidence>
<evidence type="ECO:0000256" key="7">
    <source>
        <dbReference type="ARBA" id="ARBA00042605"/>
    </source>
</evidence>
<name>E4X6R2_OIKDI</name>
<dbReference type="Proteomes" id="UP000001307">
    <property type="component" value="Unassembled WGS sequence"/>
</dbReference>
<dbReference type="OrthoDB" id="7773036at2759"/>
<dbReference type="InterPro" id="IPR036052">
    <property type="entry name" value="TrpB-like_PALP_sf"/>
</dbReference>
<gene>
    <name evidence="10" type="ORF">GSOID_T00003399001</name>
</gene>
<feature type="domain" description="Tryptophan synthase beta chain-like PALP" evidence="9">
    <location>
        <begin position="16"/>
        <end position="327"/>
    </location>
</feature>
<dbReference type="EMBL" id="FN653027">
    <property type="protein sequence ID" value="CBY08031.1"/>
    <property type="molecule type" value="Genomic_DNA"/>
</dbReference>
<evidence type="ECO:0000256" key="1">
    <source>
        <dbReference type="ARBA" id="ARBA00001933"/>
    </source>
</evidence>
<dbReference type="GO" id="GO:0003941">
    <property type="term" value="F:L-serine ammonia-lyase activity"/>
    <property type="evidence" value="ECO:0007669"/>
    <property type="project" value="UniProtKB-EC"/>
</dbReference>
<dbReference type="PANTHER" id="PTHR48078:SF2">
    <property type="entry name" value="CATABOLIC L-SERINE_THREONINE DEHYDRATASE"/>
    <property type="match status" value="1"/>
</dbReference>
<reference evidence="10 11" key="1">
    <citation type="journal article" date="2010" name="Science">
        <title>Plasticity of animal genome architecture unmasked by rapid evolution of a pelagic tunicate.</title>
        <authorList>
            <person name="Denoeud F."/>
            <person name="Henriet S."/>
            <person name="Mungpakdee S."/>
            <person name="Aury J.M."/>
            <person name="Da Silva C."/>
            <person name="Brinkmann H."/>
            <person name="Mikhaleva J."/>
            <person name="Olsen L.C."/>
            <person name="Jubin C."/>
            <person name="Canestro C."/>
            <person name="Bouquet J.M."/>
            <person name="Danks G."/>
            <person name="Poulain J."/>
            <person name="Campsteijn C."/>
            <person name="Adamski M."/>
            <person name="Cross I."/>
            <person name="Yadetie F."/>
            <person name="Muffato M."/>
            <person name="Louis A."/>
            <person name="Butcher S."/>
            <person name="Tsagkogeorga G."/>
            <person name="Konrad A."/>
            <person name="Singh S."/>
            <person name="Jensen M.F."/>
            <person name="Cong E.H."/>
            <person name="Eikeseth-Otteraa H."/>
            <person name="Noel B."/>
            <person name="Anthouard V."/>
            <person name="Porcel B.M."/>
            <person name="Kachouri-Lafond R."/>
            <person name="Nishino A."/>
            <person name="Ugolini M."/>
            <person name="Chourrout P."/>
            <person name="Nishida H."/>
            <person name="Aasland R."/>
            <person name="Huzurbazar S."/>
            <person name="Westhof E."/>
            <person name="Delsuc F."/>
            <person name="Lehrach H."/>
            <person name="Reinhardt R."/>
            <person name="Weissenbach J."/>
            <person name="Roy S.W."/>
            <person name="Artiguenave F."/>
            <person name="Postlethwait J.H."/>
            <person name="Manak J.R."/>
            <person name="Thompson E.M."/>
            <person name="Jaillon O."/>
            <person name="Du Pasquier L."/>
            <person name="Boudinot P."/>
            <person name="Liberles D.A."/>
            <person name="Volff J.N."/>
            <person name="Philippe H."/>
            <person name="Lenhard B."/>
            <person name="Roest Crollius H."/>
            <person name="Wincker P."/>
            <person name="Chourrout D."/>
        </authorList>
    </citation>
    <scope>NUCLEOTIDE SEQUENCE [LARGE SCALE GENOMIC DNA]</scope>
</reference>
<dbReference type="SUPFAM" id="SSF53686">
    <property type="entry name" value="Tryptophan synthase beta subunit-like PLP-dependent enzymes"/>
    <property type="match status" value="1"/>
</dbReference>
<evidence type="ECO:0000256" key="4">
    <source>
        <dbReference type="ARBA" id="ARBA00022898"/>
    </source>
</evidence>
<accession>E4X6R2</accession>
<evidence type="ECO:0000256" key="8">
    <source>
        <dbReference type="ARBA" id="ARBA00049406"/>
    </source>
</evidence>
<sequence>MHSYKYSFKDDSSTLHVKTPLVESPKISTACGYDVLLKLDNLQPAGSFKIRGIGNLVQQGIKQGKTHAVSSSGGNSGLAAAYASARSSIPCHVFVPNSTPKFAAENIKEHAAEVTYYGDNWNAADTEARRHLSEDAIYIHPFDGKDIWNGHATIVDELKEQMKGVKPGLVVFHFSKFRKKVVISKYAPLVCSVGGGGLLAGLILGLQKNNWDDVPVLAMETYGADCLNKSLEKKELVTLDGIGSIAKSLGARATTQEILKLALNYRGKVYYRTCHDTEVIEVVEKFLGDHRFFVEPACAATLVSCYKKEYLNGIPIGQGPIVLEICGGSAVSTQMLETWKKTAFS</sequence>
<evidence type="ECO:0000256" key="2">
    <source>
        <dbReference type="ARBA" id="ARBA00010869"/>
    </source>
</evidence>
<dbReference type="Gene3D" id="3.40.50.1100">
    <property type="match status" value="2"/>
</dbReference>
<proteinExistence type="inferred from homology"/>
<keyword evidence="11" id="KW-1185">Reference proteome</keyword>
<evidence type="ECO:0000313" key="10">
    <source>
        <dbReference type="EMBL" id="CBY08031.1"/>
    </source>
</evidence>
<dbReference type="GO" id="GO:0006565">
    <property type="term" value="P:L-serine catabolic process"/>
    <property type="evidence" value="ECO:0007669"/>
    <property type="project" value="TreeGrafter"/>
</dbReference>
<comment type="similarity">
    <text evidence="2">Belongs to the serine/threonine dehydratase family.</text>
</comment>
<organism evidence="10 11">
    <name type="scientific">Oikopleura dioica</name>
    <name type="common">Tunicate</name>
    <dbReference type="NCBI Taxonomy" id="34765"/>
    <lineage>
        <taxon>Eukaryota</taxon>
        <taxon>Metazoa</taxon>
        <taxon>Chordata</taxon>
        <taxon>Tunicata</taxon>
        <taxon>Appendicularia</taxon>
        <taxon>Copelata</taxon>
        <taxon>Oikopleuridae</taxon>
        <taxon>Oikopleura</taxon>
    </lineage>
</organism>